<dbReference type="GO" id="GO:0006412">
    <property type="term" value="P:translation"/>
    <property type="evidence" value="ECO:0007669"/>
    <property type="project" value="InterPro"/>
</dbReference>
<organism evidence="1 2">
    <name type="scientific">Steinernema glaseri</name>
    <dbReference type="NCBI Taxonomy" id="37863"/>
    <lineage>
        <taxon>Eukaryota</taxon>
        <taxon>Metazoa</taxon>
        <taxon>Ecdysozoa</taxon>
        <taxon>Nematoda</taxon>
        <taxon>Chromadorea</taxon>
        <taxon>Rhabditida</taxon>
        <taxon>Tylenchina</taxon>
        <taxon>Panagrolaimomorpha</taxon>
        <taxon>Strongyloidoidea</taxon>
        <taxon>Steinernematidae</taxon>
        <taxon>Steinernema</taxon>
    </lineage>
</organism>
<evidence type="ECO:0000313" key="2">
    <source>
        <dbReference type="WBParaSite" id="L893_g22336.t1"/>
    </source>
</evidence>
<accession>A0A1I7Z3U3</accession>
<dbReference type="Gene3D" id="2.40.50.100">
    <property type="match status" value="1"/>
</dbReference>
<dbReference type="InterPro" id="IPR001684">
    <property type="entry name" value="Ribosomal_bL27"/>
</dbReference>
<protein>
    <submittedName>
        <fullName evidence="2">Mitochondrial ribosomal protein L27</fullName>
    </submittedName>
</protein>
<name>A0A1I7Z3U3_9BILA</name>
<dbReference type="GO" id="GO:0003735">
    <property type="term" value="F:structural constituent of ribosome"/>
    <property type="evidence" value="ECO:0007669"/>
    <property type="project" value="InterPro"/>
</dbReference>
<dbReference type="AlphaFoldDB" id="A0A1I7Z3U3"/>
<sequence>MLSSIASKSCLCVSRSSVLNASRGLLRPPSNLPYRGVYRTDGERAMQDDLLVCQKNMNYMPGRNVYFLRDRNQILLKAACEGTVMITTEKVAVDDSQLPATEALEFQALPEKYKLTFNVVPREMSQSFRQV</sequence>
<keyword evidence="1" id="KW-1185">Reference proteome</keyword>
<dbReference type="GO" id="GO:0005840">
    <property type="term" value="C:ribosome"/>
    <property type="evidence" value="ECO:0007669"/>
    <property type="project" value="InterPro"/>
</dbReference>
<evidence type="ECO:0000313" key="1">
    <source>
        <dbReference type="Proteomes" id="UP000095287"/>
    </source>
</evidence>
<proteinExistence type="predicted"/>
<dbReference type="SUPFAM" id="SSF110324">
    <property type="entry name" value="Ribosomal L27 protein-like"/>
    <property type="match status" value="1"/>
</dbReference>
<reference evidence="2" key="1">
    <citation type="submission" date="2016-11" db="UniProtKB">
        <authorList>
            <consortium name="WormBaseParasite"/>
        </authorList>
    </citation>
    <scope>IDENTIFICATION</scope>
</reference>
<dbReference type="Pfam" id="PF01016">
    <property type="entry name" value="Ribosomal_L27"/>
    <property type="match status" value="1"/>
</dbReference>
<dbReference type="WBParaSite" id="L893_g22336.t1">
    <property type="protein sequence ID" value="L893_g22336.t1"/>
    <property type="gene ID" value="L893_g22336"/>
</dbReference>
<dbReference type="Proteomes" id="UP000095287">
    <property type="component" value="Unplaced"/>
</dbReference>